<proteinExistence type="predicted"/>
<name>A0A9W4TAZ3_9GLOM</name>
<comment type="caution">
    <text evidence="1">The sequence shown here is derived from an EMBL/GenBank/DDBJ whole genome shotgun (WGS) entry which is preliminary data.</text>
</comment>
<accession>A0A9W4TAZ3</accession>
<gene>
    <name evidence="1" type="ORF">FWILDA_LOCUS17818</name>
</gene>
<feature type="non-terminal residue" evidence="1">
    <location>
        <position position="1"/>
    </location>
</feature>
<dbReference type="Proteomes" id="UP001153678">
    <property type="component" value="Unassembled WGS sequence"/>
</dbReference>
<sequence length="53" mass="6436">RQESYEETSILREQLTTSLEQIETFFVEFNQARDLLTELSTFLFQTENRFQDL</sequence>
<dbReference type="AlphaFoldDB" id="A0A9W4TAZ3"/>
<organism evidence="1 2">
    <name type="scientific">Funneliformis geosporum</name>
    <dbReference type="NCBI Taxonomy" id="1117311"/>
    <lineage>
        <taxon>Eukaryota</taxon>
        <taxon>Fungi</taxon>
        <taxon>Fungi incertae sedis</taxon>
        <taxon>Mucoromycota</taxon>
        <taxon>Glomeromycotina</taxon>
        <taxon>Glomeromycetes</taxon>
        <taxon>Glomerales</taxon>
        <taxon>Glomeraceae</taxon>
        <taxon>Funneliformis</taxon>
    </lineage>
</organism>
<evidence type="ECO:0000313" key="2">
    <source>
        <dbReference type="Proteomes" id="UP001153678"/>
    </source>
</evidence>
<protein>
    <submittedName>
        <fullName evidence="1">3669_t:CDS:1</fullName>
    </submittedName>
</protein>
<evidence type="ECO:0000313" key="1">
    <source>
        <dbReference type="EMBL" id="CAI2196920.1"/>
    </source>
</evidence>
<reference evidence="1" key="1">
    <citation type="submission" date="2022-08" db="EMBL/GenBank/DDBJ databases">
        <authorList>
            <person name="Kallberg Y."/>
            <person name="Tangrot J."/>
            <person name="Rosling A."/>
        </authorList>
    </citation>
    <scope>NUCLEOTIDE SEQUENCE</scope>
    <source>
        <strain evidence="1">Wild A</strain>
    </source>
</reference>
<dbReference type="EMBL" id="CAMKVN010015251">
    <property type="protein sequence ID" value="CAI2196920.1"/>
    <property type="molecule type" value="Genomic_DNA"/>
</dbReference>
<keyword evidence="2" id="KW-1185">Reference proteome</keyword>